<dbReference type="EMBL" id="UOFB01000289">
    <property type="protein sequence ID" value="VAW48800.1"/>
    <property type="molecule type" value="Genomic_DNA"/>
</dbReference>
<dbReference type="GO" id="GO:0051536">
    <property type="term" value="F:iron-sulfur cluster binding"/>
    <property type="evidence" value="ECO:0007669"/>
    <property type="project" value="InterPro"/>
</dbReference>
<evidence type="ECO:0000259" key="1">
    <source>
        <dbReference type="PROSITE" id="PS51379"/>
    </source>
</evidence>
<sequence>QFGEEVYGYLVALKQAFDPNNLLNPGVIIGDMPITQHLRADRVVQKSLKTGFDWRNQISLLDAVEKCNGAGACRKSAGRGVMCPSYQATRDDQYSTRGRSNLLRIALTEADPLSALSHAELQRALDLCLGCKACYSECPASVDMAKLKSEVLYQTQRKQPVLQQLSMKHYGLLLSWGAKWPALFNWVQRLGVTKRVLGVDTRRTLPTIQAFDVAKWWRNQPKKSEESIAQKAQRVWVLCDLFSLKQEPDVAKATLSCLNKLGFEVRPIYLQHSPRVLISQGLLTEAKVVLGDIVAQLEEVASEDRVIGMEPSELLVWRDEVRSLLPMECTKYAWLSRSKPVLLFEELIQELAQQAILPALKKIPPPYEKVWLHVHCHQKALAQPQDTKTVLQLIPGLKVEVIASGCCGMSGDFGYKHYDVSQKIAEQSLLPALKQVQSNDVIVATGTSCRHQIQDFGGKKSRHIAELFDWVL</sequence>
<dbReference type="InterPro" id="IPR017896">
    <property type="entry name" value="4Fe4S_Fe-S-bd"/>
</dbReference>
<evidence type="ECO:0000313" key="2">
    <source>
        <dbReference type="EMBL" id="VAW48800.1"/>
    </source>
</evidence>
<feature type="non-terminal residue" evidence="2">
    <location>
        <position position="1"/>
    </location>
</feature>
<dbReference type="InterPro" id="IPR017900">
    <property type="entry name" value="4Fe4S_Fe_S_CS"/>
</dbReference>
<dbReference type="InterPro" id="IPR009051">
    <property type="entry name" value="Helical_ferredxn"/>
</dbReference>
<dbReference type="Gene3D" id="1.10.1060.10">
    <property type="entry name" value="Alpha-helical ferredoxin"/>
    <property type="match status" value="1"/>
</dbReference>
<gene>
    <name evidence="2" type="ORF">MNBD_GAMMA04-2171</name>
</gene>
<dbReference type="PANTHER" id="PTHR32479">
    <property type="entry name" value="GLYCOLATE OXIDASE IRON-SULFUR SUBUNIT"/>
    <property type="match status" value="1"/>
</dbReference>
<dbReference type="PROSITE" id="PS00198">
    <property type="entry name" value="4FE4S_FER_1"/>
    <property type="match status" value="1"/>
</dbReference>
<dbReference type="SUPFAM" id="SSF46548">
    <property type="entry name" value="alpha-helical ferredoxin"/>
    <property type="match status" value="1"/>
</dbReference>
<dbReference type="Pfam" id="PF13183">
    <property type="entry name" value="Fer4_8"/>
    <property type="match status" value="1"/>
</dbReference>
<reference evidence="2" key="1">
    <citation type="submission" date="2018-06" db="EMBL/GenBank/DDBJ databases">
        <authorList>
            <person name="Zhirakovskaya E."/>
        </authorList>
    </citation>
    <scope>NUCLEOTIDE SEQUENCE</scope>
</reference>
<name>A0A3B0W8P2_9ZZZZ</name>
<dbReference type="PROSITE" id="PS51379">
    <property type="entry name" value="4FE4S_FER_2"/>
    <property type="match status" value="1"/>
</dbReference>
<protein>
    <submittedName>
        <fullName evidence="2">Fe-S protein, homolog of lactate dehydrogenase SO1521</fullName>
    </submittedName>
</protein>
<feature type="domain" description="4Fe-4S ferredoxin-type" evidence="1">
    <location>
        <begin position="119"/>
        <end position="150"/>
    </location>
</feature>
<accession>A0A3B0W8P2</accession>
<dbReference type="AlphaFoldDB" id="A0A3B0W8P2"/>
<dbReference type="PANTHER" id="PTHR32479:SF19">
    <property type="entry name" value="ANAEROBIC GLYCEROL-3-PHOSPHATE DEHYDROGENASE SUBUNIT C"/>
    <property type="match status" value="1"/>
</dbReference>
<proteinExistence type="predicted"/>
<organism evidence="2">
    <name type="scientific">hydrothermal vent metagenome</name>
    <dbReference type="NCBI Taxonomy" id="652676"/>
    <lineage>
        <taxon>unclassified sequences</taxon>
        <taxon>metagenomes</taxon>
        <taxon>ecological metagenomes</taxon>
    </lineage>
</organism>